<dbReference type="EMBL" id="JAJUWU010000009">
    <property type="protein sequence ID" value="MCE7028520.1"/>
    <property type="molecule type" value="Genomic_DNA"/>
</dbReference>
<dbReference type="AlphaFoldDB" id="A0A9X1P1A3"/>
<protein>
    <submittedName>
        <fullName evidence="2">Uncharacterized protein</fullName>
    </submittedName>
</protein>
<organism evidence="2 3">
    <name type="scientific">Jiella avicenniae</name>
    <dbReference type="NCBI Taxonomy" id="2907202"/>
    <lineage>
        <taxon>Bacteria</taxon>
        <taxon>Pseudomonadati</taxon>
        <taxon>Pseudomonadota</taxon>
        <taxon>Alphaproteobacteria</taxon>
        <taxon>Hyphomicrobiales</taxon>
        <taxon>Aurantimonadaceae</taxon>
        <taxon>Jiella</taxon>
    </lineage>
</organism>
<accession>A0A9X1P1A3</accession>
<keyword evidence="3" id="KW-1185">Reference proteome</keyword>
<dbReference type="Proteomes" id="UP001139035">
    <property type="component" value="Unassembled WGS sequence"/>
</dbReference>
<comment type="caution">
    <text evidence="2">The sequence shown here is derived from an EMBL/GenBank/DDBJ whole genome shotgun (WGS) entry which is preliminary data.</text>
</comment>
<reference evidence="2" key="1">
    <citation type="submission" date="2022-01" db="EMBL/GenBank/DDBJ databases">
        <title>Jiella avicenniae sp. nov., a novel endophytic bacterium isolated from bark of Avicennia marina.</title>
        <authorList>
            <person name="Tuo L."/>
        </authorList>
    </citation>
    <scope>NUCLEOTIDE SEQUENCE</scope>
    <source>
        <strain evidence="2">CBK1P-4</strain>
    </source>
</reference>
<evidence type="ECO:0000256" key="1">
    <source>
        <dbReference type="SAM" id="MobiDB-lite"/>
    </source>
</evidence>
<name>A0A9X1P1A3_9HYPH</name>
<feature type="region of interest" description="Disordered" evidence="1">
    <location>
        <begin position="1"/>
        <end position="26"/>
    </location>
</feature>
<proteinExistence type="predicted"/>
<gene>
    <name evidence="2" type="ORF">LZD57_11025</name>
</gene>
<dbReference type="RefSeq" id="WP_233719677.1">
    <property type="nucleotide sequence ID" value="NZ_JAJUWU010000009.1"/>
</dbReference>
<evidence type="ECO:0000313" key="3">
    <source>
        <dbReference type="Proteomes" id="UP001139035"/>
    </source>
</evidence>
<sequence>MATEAMKHARFTHPTHGDYDNPEAVLNDDRLTDNEKRTVLDEWRSSLKHILRNDPDAPQAENTNQSLDDAAAKLAAGKI</sequence>
<evidence type="ECO:0000313" key="2">
    <source>
        <dbReference type="EMBL" id="MCE7028520.1"/>
    </source>
</evidence>